<proteinExistence type="predicted"/>
<dbReference type="EMBL" id="JAWXVH010000007">
    <property type="protein sequence ID" value="MDX6186798.1"/>
    <property type="molecule type" value="Genomic_DNA"/>
</dbReference>
<dbReference type="EMBL" id="JAWXVG010000006">
    <property type="protein sequence ID" value="MDX6183133.1"/>
    <property type="molecule type" value="Genomic_DNA"/>
</dbReference>
<dbReference type="Proteomes" id="UP001270053">
    <property type="component" value="Unassembled WGS sequence"/>
</dbReference>
<organism evidence="2 3">
    <name type="scientific">Flavobacterium flavipigmentatum</name>
    <dbReference type="NCBI Taxonomy" id="2893884"/>
    <lineage>
        <taxon>Bacteria</taxon>
        <taxon>Pseudomonadati</taxon>
        <taxon>Bacteroidota</taxon>
        <taxon>Flavobacteriia</taxon>
        <taxon>Flavobacteriales</taxon>
        <taxon>Flavobacteriaceae</taxon>
        <taxon>Flavobacterium</taxon>
    </lineage>
</organism>
<dbReference type="AlphaFoldDB" id="A0AAJ2S8Y3"/>
<reference evidence="2 4" key="1">
    <citation type="submission" date="2023-11" db="EMBL/GenBank/DDBJ databases">
        <title>Unpublished Manusciprt.</title>
        <authorList>
            <person name="Saticioglu I.B."/>
            <person name="Ay H."/>
            <person name="Ajmi N."/>
            <person name="Altun S."/>
            <person name="Duman M."/>
        </authorList>
    </citation>
    <scope>NUCLEOTIDE SEQUENCE</scope>
    <source>
        <strain evidence="1 4">Fl-33</strain>
        <strain evidence="2">Fl-77</strain>
    </source>
</reference>
<evidence type="ECO:0000313" key="1">
    <source>
        <dbReference type="EMBL" id="MDX6183133.1"/>
    </source>
</evidence>
<evidence type="ECO:0000313" key="4">
    <source>
        <dbReference type="Proteomes" id="UP001278738"/>
    </source>
</evidence>
<accession>A0AAJ2S8Y3</accession>
<comment type="caution">
    <text evidence="2">The sequence shown here is derived from an EMBL/GenBank/DDBJ whole genome shotgun (WGS) entry which is preliminary data.</text>
</comment>
<protein>
    <submittedName>
        <fullName evidence="2">Uncharacterized protein</fullName>
    </submittedName>
</protein>
<gene>
    <name evidence="1" type="ORF">SGQ18_13265</name>
    <name evidence="2" type="ORF">SGQ44_13605</name>
</gene>
<dbReference type="Proteomes" id="UP001278738">
    <property type="component" value="Unassembled WGS sequence"/>
</dbReference>
<sequence>MSIESCKTVSLTKLKEWGYLDNGIKSGVITWSISGEITSRISIKSNISQYRKFITLDYTQDGESISYNVHLVSVPSNLGKGEVLYFVCPNTGKRCRKLYHCSKYFLHREAFSYLYYEKQIESKKTRELHSVFDKAFLKDEVYEEQYKKHFKTHYNGKPTKRYQKLMNKINLADKFPADIIQRLLMM</sequence>
<evidence type="ECO:0000313" key="2">
    <source>
        <dbReference type="EMBL" id="MDX6186798.1"/>
    </source>
</evidence>
<dbReference type="RefSeq" id="WP_229976287.1">
    <property type="nucleotide sequence ID" value="NZ_CP087133.1"/>
</dbReference>
<keyword evidence="4" id="KW-1185">Reference proteome</keyword>
<name>A0AAJ2S8Y3_9FLAO</name>
<evidence type="ECO:0000313" key="3">
    <source>
        <dbReference type="Proteomes" id="UP001270053"/>
    </source>
</evidence>